<keyword evidence="2" id="KW-1185">Reference proteome</keyword>
<name>A0AAV3WIQ2_9CYAN</name>
<reference evidence="1" key="1">
    <citation type="submission" date="2019-10" db="EMBL/GenBank/DDBJ databases">
        <title>Draft genome sequece of Microseira wollei NIES-4236.</title>
        <authorList>
            <person name="Yamaguchi H."/>
            <person name="Suzuki S."/>
            <person name="Kawachi M."/>
        </authorList>
    </citation>
    <scope>NUCLEOTIDE SEQUENCE</scope>
    <source>
        <strain evidence="1">NIES-4236</strain>
    </source>
</reference>
<evidence type="ECO:0008006" key="3">
    <source>
        <dbReference type="Google" id="ProtNLM"/>
    </source>
</evidence>
<protein>
    <recommendedName>
        <fullName evidence="3">SPOR domain-containing protein</fullName>
    </recommendedName>
</protein>
<dbReference type="Proteomes" id="UP001050975">
    <property type="component" value="Unassembled WGS sequence"/>
</dbReference>
<sequence>MLHRERLSPWIIVRLLPNLQRIVVGRFRNWSDADGHLRILQQLIPGAELIVVFDPGEMPKKMQSDMPSGTLGDRM</sequence>
<dbReference type="AlphaFoldDB" id="A0AAV3WIQ2"/>
<dbReference type="EMBL" id="BLAY01000067">
    <property type="protein sequence ID" value="GET39504.1"/>
    <property type="molecule type" value="Genomic_DNA"/>
</dbReference>
<gene>
    <name evidence="1" type="ORF">MiSe_42730</name>
</gene>
<evidence type="ECO:0000313" key="2">
    <source>
        <dbReference type="Proteomes" id="UP001050975"/>
    </source>
</evidence>
<accession>A0AAV3WIQ2</accession>
<comment type="caution">
    <text evidence="1">The sequence shown here is derived from an EMBL/GenBank/DDBJ whole genome shotgun (WGS) entry which is preliminary data.</text>
</comment>
<evidence type="ECO:0000313" key="1">
    <source>
        <dbReference type="EMBL" id="GET39504.1"/>
    </source>
</evidence>
<organism evidence="1 2">
    <name type="scientific">Microseira wollei NIES-4236</name>
    <dbReference type="NCBI Taxonomy" id="2530354"/>
    <lineage>
        <taxon>Bacteria</taxon>
        <taxon>Bacillati</taxon>
        <taxon>Cyanobacteriota</taxon>
        <taxon>Cyanophyceae</taxon>
        <taxon>Oscillatoriophycideae</taxon>
        <taxon>Aerosakkonematales</taxon>
        <taxon>Aerosakkonemataceae</taxon>
        <taxon>Microseira</taxon>
    </lineage>
</organism>
<proteinExistence type="predicted"/>